<proteinExistence type="predicted"/>
<protein>
    <submittedName>
        <fullName evidence="3">Uncharacterized protein</fullName>
    </submittedName>
</protein>
<dbReference type="RefSeq" id="WP_289958923.1">
    <property type="nucleotide sequence ID" value="NZ_JAUEMJ010000006.1"/>
</dbReference>
<evidence type="ECO:0000313" key="3">
    <source>
        <dbReference type="EMBL" id="MDN3242022.1"/>
    </source>
</evidence>
<feature type="transmembrane region" description="Helical" evidence="2">
    <location>
        <begin position="171"/>
        <end position="192"/>
    </location>
</feature>
<evidence type="ECO:0000256" key="1">
    <source>
        <dbReference type="SAM" id="MobiDB-lite"/>
    </source>
</evidence>
<feature type="transmembrane region" description="Helical" evidence="2">
    <location>
        <begin position="274"/>
        <end position="294"/>
    </location>
</feature>
<feature type="transmembrane region" description="Helical" evidence="2">
    <location>
        <begin position="340"/>
        <end position="359"/>
    </location>
</feature>
<gene>
    <name evidence="3" type="ORF">QWI33_20035</name>
</gene>
<keyword evidence="2" id="KW-0472">Membrane</keyword>
<feature type="transmembrane region" description="Helical" evidence="2">
    <location>
        <begin position="129"/>
        <end position="151"/>
    </location>
</feature>
<sequence>MNQTPLATPPRPAARHRRSAAADSGTVRSAAVSRTVVSRTVEGVTGKAAASGLALTDGGRRWHRPLLVLGIACGIVALASLLAIPFDDRTIQGESVWLKAFKFGFSFFTYCLSLAWLLSHMTKLRRTGWAFGTLFAVISAAEVGVIVAAAAAGTYSHFNTSEDPFNQVVQLAFQFVPVMFLANLVIAVIVLFQRIGDKAVTAVVRWGLLLSSLGMFAAFFIVTVGGQGERTAVDANGDEVVLNAGHGVGDLDGNGMVLTGWSTTGGDMRVPHFIGLHGIQVLIGVAMLLGFVAVRRAWMRDERVRAAIVRWLSLGYLGVFATTVVQAVRGQSFVAPDAATLAGFAASILIAAAGIALTVHKARNATPVAAVVREAPEPALHVR</sequence>
<keyword evidence="2" id="KW-1133">Transmembrane helix</keyword>
<accession>A0ABT7YTQ2</accession>
<feature type="transmembrane region" description="Helical" evidence="2">
    <location>
        <begin position="306"/>
        <end position="328"/>
    </location>
</feature>
<keyword evidence="4" id="KW-1185">Reference proteome</keyword>
<organism evidence="3 4">
    <name type="scientific">Glycomyces tritici</name>
    <dbReference type="NCBI Taxonomy" id="2665176"/>
    <lineage>
        <taxon>Bacteria</taxon>
        <taxon>Bacillati</taxon>
        <taxon>Actinomycetota</taxon>
        <taxon>Actinomycetes</taxon>
        <taxon>Glycomycetales</taxon>
        <taxon>Glycomycetaceae</taxon>
        <taxon>Glycomyces</taxon>
    </lineage>
</organism>
<comment type="caution">
    <text evidence="3">The sequence shown here is derived from an EMBL/GenBank/DDBJ whole genome shotgun (WGS) entry which is preliminary data.</text>
</comment>
<dbReference type="EMBL" id="JAUEMJ010000006">
    <property type="protein sequence ID" value="MDN3242022.1"/>
    <property type="molecule type" value="Genomic_DNA"/>
</dbReference>
<reference evidence="3" key="1">
    <citation type="submission" date="2023-06" db="EMBL/GenBank/DDBJ databases">
        <title>Gycomyces niveus sp.nov., a novel actinomycete isolated from soil in Shouguang.</title>
        <authorList>
            <person name="Yang X."/>
            <person name="Zhao J."/>
        </authorList>
    </citation>
    <scope>NUCLEOTIDE SEQUENCE</scope>
    <source>
        <strain evidence="3">NEAU C2</strain>
    </source>
</reference>
<name>A0ABT7YTQ2_9ACTN</name>
<evidence type="ECO:0000256" key="2">
    <source>
        <dbReference type="SAM" id="Phobius"/>
    </source>
</evidence>
<evidence type="ECO:0000313" key="4">
    <source>
        <dbReference type="Proteomes" id="UP001171902"/>
    </source>
</evidence>
<dbReference type="Proteomes" id="UP001171902">
    <property type="component" value="Unassembled WGS sequence"/>
</dbReference>
<feature type="transmembrane region" description="Helical" evidence="2">
    <location>
        <begin position="204"/>
        <end position="224"/>
    </location>
</feature>
<feature type="transmembrane region" description="Helical" evidence="2">
    <location>
        <begin position="66"/>
        <end position="84"/>
    </location>
</feature>
<keyword evidence="2" id="KW-0812">Transmembrane</keyword>
<feature type="transmembrane region" description="Helical" evidence="2">
    <location>
        <begin position="96"/>
        <end position="117"/>
    </location>
</feature>
<feature type="region of interest" description="Disordered" evidence="1">
    <location>
        <begin position="1"/>
        <end position="24"/>
    </location>
</feature>